<proteinExistence type="predicted"/>
<reference evidence="1" key="1">
    <citation type="journal article" date="2014" name="PLoS ONE">
        <title>Transcriptome-Based Identification of ABC Transporters in the Western Tarnished Plant Bug Lygus hesperus.</title>
        <authorList>
            <person name="Hull J.J."/>
            <person name="Chaney K."/>
            <person name="Geib S.M."/>
            <person name="Fabrick J.A."/>
            <person name="Brent C.S."/>
            <person name="Walsh D."/>
            <person name="Lavine L.C."/>
        </authorList>
    </citation>
    <scope>NUCLEOTIDE SEQUENCE</scope>
</reference>
<gene>
    <name evidence="1" type="primary">hutI_0</name>
    <name evidence="1" type="ORF">CM83_99803</name>
</gene>
<reference evidence="1" key="2">
    <citation type="submission" date="2014-07" db="EMBL/GenBank/DDBJ databases">
        <authorList>
            <person name="Hull J."/>
        </authorList>
    </citation>
    <scope>NUCLEOTIDE SEQUENCE</scope>
</reference>
<name>A0A0A9ZAY6_LYGHE</name>
<dbReference type="EMBL" id="GBRD01014853">
    <property type="protein sequence ID" value="JAG50973.1"/>
    <property type="molecule type" value="Transcribed_RNA"/>
</dbReference>
<sequence>MVKPRIGDNQREESHRKDARRELKSYWDRVLRNTASVIQQMTVPQLVRLVSDDIFAVKTGCDYLENHENTMDLHVNKLIRIVVEEKLHDYLRSEERILRDSAKVERKLDRLLRIREANRSILPLSSQASNRRGIAASNGSTKKWFSDCSIM</sequence>
<accession>A0A0A9ZAY6</accession>
<evidence type="ECO:0000313" key="1">
    <source>
        <dbReference type="EMBL" id="JAG41046.1"/>
    </source>
</evidence>
<organism evidence="1">
    <name type="scientific">Lygus hesperus</name>
    <name type="common">Western plant bug</name>
    <dbReference type="NCBI Taxonomy" id="30085"/>
    <lineage>
        <taxon>Eukaryota</taxon>
        <taxon>Metazoa</taxon>
        <taxon>Ecdysozoa</taxon>
        <taxon>Arthropoda</taxon>
        <taxon>Hexapoda</taxon>
        <taxon>Insecta</taxon>
        <taxon>Pterygota</taxon>
        <taxon>Neoptera</taxon>
        <taxon>Paraneoptera</taxon>
        <taxon>Hemiptera</taxon>
        <taxon>Heteroptera</taxon>
        <taxon>Panheteroptera</taxon>
        <taxon>Cimicomorpha</taxon>
        <taxon>Miridae</taxon>
        <taxon>Mirini</taxon>
        <taxon>Lygus</taxon>
    </lineage>
</organism>
<dbReference type="EMBL" id="GBHO01002558">
    <property type="protein sequence ID" value="JAG41046.1"/>
    <property type="molecule type" value="Transcribed_RNA"/>
</dbReference>
<evidence type="ECO:0000313" key="2">
    <source>
        <dbReference type="EMBL" id="JAG50973.1"/>
    </source>
</evidence>
<protein>
    <submittedName>
        <fullName evidence="1">Imidazolonepropionase</fullName>
    </submittedName>
</protein>
<reference evidence="2" key="3">
    <citation type="submission" date="2014-09" db="EMBL/GenBank/DDBJ databases">
        <authorList>
            <person name="Magalhaes I.L.F."/>
            <person name="Oliveira U."/>
            <person name="Santos F.R."/>
            <person name="Vidigal T.H.D.A."/>
            <person name="Brescovit A.D."/>
            <person name="Santos A.J."/>
        </authorList>
    </citation>
    <scope>NUCLEOTIDE SEQUENCE</scope>
</reference>
<dbReference type="AlphaFoldDB" id="A0A0A9ZAY6"/>